<protein>
    <submittedName>
        <fullName evidence="3">Plasmid partitioning protein RepB</fullName>
    </submittedName>
</protein>
<dbReference type="GO" id="GO:0005694">
    <property type="term" value="C:chromosome"/>
    <property type="evidence" value="ECO:0007669"/>
    <property type="project" value="TreeGrafter"/>
</dbReference>
<feature type="domain" description="ParB-like N-terminal" evidence="2">
    <location>
        <begin position="65"/>
        <end position="158"/>
    </location>
</feature>
<dbReference type="SUPFAM" id="SSF109709">
    <property type="entry name" value="KorB DNA-binding domain-like"/>
    <property type="match status" value="1"/>
</dbReference>
<evidence type="ECO:0000259" key="2">
    <source>
        <dbReference type="SMART" id="SM00470"/>
    </source>
</evidence>
<dbReference type="Pfam" id="PF02195">
    <property type="entry name" value="ParB_N"/>
    <property type="match status" value="1"/>
</dbReference>
<dbReference type="RefSeq" id="WP_188910497.1">
    <property type="nucleotide sequence ID" value="NZ_BMIQ01000005.1"/>
</dbReference>
<dbReference type="GO" id="GO:0007059">
    <property type="term" value="P:chromosome segregation"/>
    <property type="evidence" value="ECO:0007669"/>
    <property type="project" value="TreeGrafter"/>
</dbReference>
<comment type="caution">
    <text evidence="3">The sequence shown here is derived from an EMBL/GenBank/DDBJ whole genome shotgun (WGS) entry which is preliminary data.</text>
</comment>
<comment type="similarity">
    <text evidence="1">Belongs to the ParB family.</text>
</comment>
<dbReference type="CDD" id="cd16405">
    <property type="entry name" value="RepB_like_N"/>
    <property type="match status" value="1"/>
</dbReference>
<evidence type="ECO:0000256" key="1">
    <source>
        <dbReference type="ARBA" id="ARBA00006295"/>
    </source>
</evidence>
<dbReference type="Gene3D" id="3.90.1530.30">
    <property type="match status" value="1"/>
</dbReference>
<dbReference type="InterPro" id="IPR050336">
    <property type="entry name" value="Chromosome_partition/occlusion"/>
</dbReference>
<dbReference type="GO" id="GO:0003677">
    <property type="term" value="F:DNA binding"/>
    <property type="evidence" value="ECO:0007669"/>
    <property type="project" value="InterPro"/>
</dbReference>
<organism evidence="3 4">
    <name type="scientific">Aureimonas endophytica</name>
    <dbReference type="NCBI Taxonomy" id="2027858"/>
    <lineage>
        <taxon>Bacteria</taxon>
        <taxon>Pseudomonadati</taxon>
        <taxon>Pseudomonadota</taxon>
        <taxon>Alphaproteobacteria</taxon>
        <taxon>Hyphomicrobiales</taxon>
        <taxon>Aurantimonadaceae</taxon>
        <taxon>Aureimonas</taxon>
    </lineage>
</organism>
<dbReference type="NCBIfam" id="TIGR00180">
    <property type="entry name" value="parB_part"/>
    <property type="match status" value="1"/>
</dbReference>
<dbReference type="Pfam" id="PF07506">
    <property type="entry name" value="RepB"/>
    <property type="match status" value="1"/>
</dbReference>
<dbReference type="EMBL" id="BMIQ01000005">
    <property type="protein sequence ID" value="GGE11705.1"/>
    <property type="molecule type" value="Genomic_DNA"/>
</dbReference>
<keyword evidence="4" id="KW-1185">Reference proteome</keyword>
<dbReference type="Gene3D" id="1.10.10.2830">
    <property type="match status" value="1"/>
</dbReference>
<dbReference type="SMART" id="SM00470">
    <property type="entry name" value="ParB"/>
    <property type="match status" value="1"/>
</dbReference>
<dbReference type="Proteomes" id="UP000644699">
    <property type="component" value="Unassembled WGS sequence"/>
</dbReference>
<gene>
    <name evidence="3" type="ORF">GCM10011390_33520</name>
</gene>
<reference evidence="3" key="1">
    <citation type="journal article" date="2014" name="Int. J. Syst. Evol. Microbiol.">
        <title>Complete genome sequence of Corynebacterium casei LMG S-19264T (=DSM 44701T), isolated from a smear-ripened cheese.</title>
        <authorList>
            <consortium name="US DOE Joint Genome Institute (JGI-PGF)"/>
            <person name="Walter F."/>
            <person name="Albersmeier A."/>
            <person name="Kalinowski J."/>
            <person name="Ruckert C."/>
        </authorList>
    </citation>
    <scope>NUCLEOTIDE SEQUENCE</scope>
    <source>
        <strain evidence="3">CGMCC 1.15367</strain>
    </source>
</reference>
<dbReference type="SUPFAM" id="SSF110849">
    <property type="entry name" value="ParB/Sulfiredoxin"/>
    <property type="match status" value="1"/>
</dbReference>
<dbReference type="PANTHER" id="PTHR33375:SF1">
    <property type="entry name" value="CHROMOSOME-PARTITIONING PROTEIN PARB-RELATED"/>
    <property type="match status" value="1"/>
</dbReference>
<dbReference type="InterPro" id="IPR037972">
    <property type="entry name" value="RepB_N"/>
</dbReference>
<dbReference type="PANTHER" id="PTHR33375">
    <property type="entry name" value="CHROMOSOME-PARTITIONING PROTEIN PARB-RELATED"/>
    <property type="match status" value="1"/>
</dbReference>
<dbReference type="AlphaFoldDB" id="A0A917E974"/>
<dbReference type="InterPro" id="IPR036086">
    <property type="entry name" value="ParB/Sulfiredoxin_sf"/>
</dbReference>
<dbReference type="InterPro" id="IPR004437">
    <property type="entry name" value="ParB/RepB/Spo0J"/>
</dbReference>
<dbReference type="InterPro" id="IPR011111">
    <property type="entry name" value="Plasmid_RepB"/>
</dbReference>
<sequence>MSKRSKSLASIFAARPAEGELSADNAARVPRVSAGSVRSMKESFSQVERENEALRQSLAEGSQIVEVDPFLIDPSPFADRFPDDENSEAFEALKASIAENGQEIPVLLRVHPLDAARYQTAFGHRRVRAARALARPVRAVVRALDDEALAVAQGLENSARQDLTFIERAVFAARLEDSGRSRHVIQQALSVDKAEASKLIAIARGVPERVLRHVGRAPKIGRGRWLALAEALKDPQARARIERRMADLDRVPAESDARFTALLAAASATKAAPPTERSVIAHSGRRIASLIAGDRDARFVIDRDLGPSFAEFLAARLPALYEDYTARMGEGPEQE</sequence>
<dbReference type="InterPro" id="IPR017819">
    <property type="entry name" value="Plasmid_partition_RepB"/>
</dbReference>
<evidence type="ECO:0000313" key="3">
    <source>
        <dbReference type="EMBL" id="GGE11705.1"/>
    </source>
</evidence>
<evidence type="ECO:0000313" key="4">
    <source>
        <dbReference type="Proteomes" id="UP000644699"/>
    </source>
</evidence>
<accession>A0A917E974</accession>
<name>A0A917E974_9HYPH</name>
<dbReference type="NCBIfam" id="TIGR03454">
    <property type="entry name" value="partition_RepB"/>
    <property type="match status" value="1"/>
</dbReference>
<proteinExistence type="inferred from homology"/>
<dbReference type="InterPro" id="IPR003115">
    <property type="entry name" value="ParB_N"/>
</dbReference>
<reference evidence="3" key="2">
    <citation type="submission" date="2020-09" db="EMBL/GenBank/DDBJ databases">
        <authorList>
            <person name="Sun Q."/>
            <person name="Zhou Y."/>
        </authorList>
    </citation>
    <scope>NUCLEOTIDE SEQUENCE</scope>
    <source>
        <strain evidence="3">CGMCC 1.15367</strain>
    </source>
</reference>